<dbReference type="HOGENOM" id="CLU_058719_4_3_1"/>
<dbReference type="Gramene" id="EFJ37211">
    <property type="protein sequence ID" value="EFJ37211"/>
    <property type="gene ID" value="SELMODRAFT_27978"/>
</dbReference>
<dbReference type="InterPro" id="IPR028871">
    <property type="entry name" value="BlueCu_1_BS"/>
</dbReference>
<dbReference type="InterPro" id="IPR039391">
    <property type="entry name" value="Phytocyanin-like"/>
</dbReference>
<dbReference type="InParanoid" id="D8QR96"/>
<keyword evidence="3" id="KW-0325">Glycoprotein</keyword>
<protein>
    <recommendedName>
        <fullName evidence="5">Phytocyanin domain-containing protein</fullName>
    </recommendedName>
</protein>
<dbReference type="EMBL" id="GL377566">
    <property type="protein sequence ID" value="EFJ37211.1"/>
    <property type="molecule type" value="Genomic_DNA"/>
</dbReference>
<evidence type="ECO:0000313" key="6">
    <source>
        <dbReference type="EMBL" id="EFJ37211.1"/>
    </source>
</evidence>
<feature type="signal peptide" evidence="4">
    <location>
        <begin position="1"/>
        <end position="17"/>
    </location>
</feature>
<evidence type="ECO:0000313" key="7">
    <source>
        <dbReference type="Proteomes" id="UP000001514"/>
    </source>
</evidence>
<keyword evidence="4" id="KW-0732">Signal</keyword>
<evidence type="ECO:0000256" key="3">
    <source>
        <dbReference type="ARBA" id="ARBA00023180"/>
    </source>
</evidence>
<dbReference type="Pfam" id="PF02298">
    <property type="entry name" value="Cu_bind_like"/>
    <property type="match status" value="1"/>
</dbReference>
<accession>D8QR96</accession>
<dbReference type="SUPFAM" id="SSF49503">
    <property type="entry name" value="Cupredoxins"/>
    <property type="match status" value="1"/>
</dbReference>
<keyword evidence="7" id="KW-1185">Reference proteome</keyword>
<dbReference type="OrthoDB" id="2015260at2759"/>
<dbReference type="PANTHER" id="PTHR33021">
    <property type="entry name" value="BLUE COPPER PROTEIN"/>
    <property type="match status" value="1"/>
</dbReference>
<dbReference type="GO" id="GO:0046872">
    <property type="term" value="F:metal ion binding"/>
    <property type="evidence" value="ECO:0007669"/>
    <property type="project" value="UniProtKB-KW"/>
</dbReference>
<keyword evidence="2" id="KW-0186">Copper</keyword>
<feature type="chain" id="PRO_5003121154" description="Phytocyanin domain-containing protein" evidence="4">
    <location>
        <begin position="18"/>
        <end position="120"/>
    </location>
</feature>
<name>D8QR96_SELML</name>
<feature type="non-terminal residue" evidence="6">
    <location>
        <position position="1"/>
    </location>
</feature>
<dbReference type="KEGG" id="smo:SELMODRAFT_27978"/>
<keyword evidence="1" id="KW-0479">Metal-binding</keyword>
<proteinExistence type="predicted"/>
<evidence type="ECO:0000256" key="1">
    <source>
        <dbReference type="ARBA" id="ARBA00022723"/>
    </source>
</evidence>
<dbReference type="InterPro" id="IPR008972">
    <property type="entry name" value="Cupredoxin"/>
</dbReference>
<evidence type="ECO:0000256" key="2">
    <source>
        <dbReference type="ARBA" id="ARBA00023008"/>
    </source>
</evidence>
<dbReference type="Gene3D" id="2.60.40.420">
    <property type="entry name" value="Cupredoxins - blue copper proteins"/>
    <property type="match status" value="1"/>
</dbReference>
<dbReference type="Proteomes" id="UP000001514">
    <property type="component" value="Unassembled WGS sequence"/>
</dbReference>
<gene>
    <name evidence="6" type="ORF">SELMODRAFT_27978</name>
</gene>
<organism evidence="7">
    <name type="scientific">Selaginella moellendorffii</name>
    <name type="common">Spikemoss</name>
    <dbReference type="NCBI Taxonomy" id="88036"/>
    <lineage>
        <taxon>Eukaryota</taxon>
        <taxon>Viridiplantae</taxon>
        <taxon>Streptophyta</taxon>
        <taxon>Embryophyta</taxon>
        <taxon>Tracheophyta</taxon>
        <taxon>Lycopodiopsida</taxon>
        <taxon>Selaginellales</taxon>
        <taxon>Selaginellaceae</taxon>
        <taxon>Selaginella</taxon>
    </lineage>
</organism>
<dbReference type="STRING" id="88036.D8QR96"/>
<dbReference type="PROSITE" id="PS51485">
    <property type="entry name" value="PHYTOCYANIN"/>
    <property type="match status" value="1"/>
</dbReference>
<feature type="domain" description="Phytocyanin" evidence="5">
    <location>
        <begin position="18"/>
        <end position="120"/>
    </location>
</feature>
<evidence type="ECO:0000259" key="5">
    <source>
        <dbReference type="PROSITE" id="PS51485"/>
    </source>
</evidence>
<dbReference type="GO" id="GO:0009055">
    <property type="term" value="F:electron transfer activity"/>
    <property type="evidence" value="ECO:0007669"/>
    <property type="project" value="InterPro"/>
</dbReference>
<feature type="non-terminal residue" evidence="6">
    <location>
        <position position="120"/>
    </location>
</feature>
<dbReference type="AlphaFoldDB" id="D8QR96"/>
<dbReference type="PANTHER" id="PTHR33021:SF363">
    <property type="entry name" value="OS01G0786500 PROTEIN"/>
    <property type="match status" value="1"/>
</dbReference>
<reference evidence="6 7" key="1">
    <citation type="journal article" date="2011" name="Science">
        <title>The Selaginella genome identifies genetic changes associated with the evolution of vascular plants.</title>
        <authorList>
            <person name="Banks J.A."/>
            <person name="Nishiyama T."/>
            <person name="Hasebe M."/>
            <person name="Bowman J.L."/>
            <person name="Gribskov M."/>
            <person name="dePamphilis C."/>
            <person name="Albert V.A."/>
            <person name="Aono N."/>
            <person name="Aoyama T."/>
            <person name="Ambrose B.A."/>
            <person name="Ashton N.W."/>
            <person name="Axtell M.J."/>
            <person name="Barker E."/>
            <person name="Barker M.S."/>
            <person name="Bennetzen J.L."/>
            <person name="Bonawitz N.D."/>
            <person name="Chapple C."/>
            <person name="Cheng C."/>
            <person name="Correa L.G."/>
            <person name="Dacre M."/>
            <person name="DeBarry J."/>
            <person name="Dreyer I."/>
            <person name="Elias M."/>
            <person name="Engstrom E.M."/>
            <person name="Estelle M."/>
            <person name="Feng L."/>
            <person name="Finet C."/>
            <person name="Floyd S.K."/>
            <person name="Frommer W.B."/>
            <person name="Fujita T."/>
            <person name="Gramzow L."/>
            <person name="Gutensohn M."/>
            <person name="Harholt J."/>
            <person name="Hattori M."/>
            <person name="Heyl A."/>
            <person name="Hirai T."/>
            <person name="Hiwatashi Y."/>
            <person name="Ishikawa M."/>
            <person name="Iwata M."/>
            <person name="Karol K.G."/>
            <person name="Koehler B."/>
            <person name="Kolukisaoglu U."/>
            <person name="Kubo M."/>
            <person name="Kurata T."/>
            <person name="Lalonde S."/>
            <person name="Li K."/>
            <person name="Li Y."/>
            <person name="Litt A."/>
            <person name="Lyons E."/>
            <person name="Manning G."/>
            <person name="Maruyama T."/>
            <person name="Michael T.P."/>
            <person name="Mikami K."/>
            <person name="Miyazaki S."/>
            <person name="Morinaga S."/>
            <person name="Murata T."/>
            <person name="Mueller-Roeber B."/>
            <person name="Nelson D.R."/>
            <person name="Obara M."/>
            <person name="Oguri Y."/>
            <person name="Olmstead R.G."/>
            <person name="Onodera N."/>
            <person name="Petersen B.L."/>
            <person name="Pils B."/>
            <person name="Prigge M."/>
            <person name="Rensing S.A."/>
            <person name="Riano-Pachon D.M."/>
            <person name="Roberts A.W."/>
            <person name="Sato Y."/>
            <person name="Scheller H.V."/>
            <person name="Schulz B."/>
            <person name="Schulz C."/>
            <person name="Shakirov E.V."/>
            <person name="Shibagaki N."/>
            <person name="Shinohara N."/>
            <person name="Shippen D.E."/>
            <person name="Soerensen I."/>
            <person name="Sotooka R."/>
            <person name="Sugimoto N."/>
            <person name="Sugita M."/>
            <person name="Sumikawa N."/>
            <person name="Tanurdzic M."/>
            <person name="Theissen G."/>
            <person name="Ulvskov P."/>
            <person name="Wakazuki S."/>
            <person name="Weng J.K."/>
            <person name="Willats W.W."/>
            <person name="Wipf D."/>
            <person name="Wolf P.G."/>
            <person name="Yang L."/>
            <person name="Zimmer A.D."/>
            <person name="Zhu Q."/>
            <person name="Mitros T."/>
            <person name="Hellsten U."/>
            <person name="Loque D."/>
            <person name="Otillar R."/>
            <person name="Salamov A."/>
            <person name="Schmutz J."/>
            <person name="Shapiro H."/>
            <person name="Lindquist E."/>
            <person name="Lucas S."/>
            <person name="Rokhsar D."/>
            <person name="Grigoriev I.V."/>
        </authorList>
    </citation>
    <scope>NUCLEOTIDE SEQUENCE [LARGE SCALE GENOMIC DNA]</scope>
</reference>
<dbReference type="InterPro" id="IPR003245">
    <property type="entry name" value="Phytocyanin_dom"/>
</dbReference>
<dbReference type="FunFam" id="2.60.40.420:FF:000003">
    <property type="entry name" value="Blue copper"/>
    <property type="match status" value="1"/>
</dbReference>
<dbReference type="CDD" id="cd04216">
    <property type="entry name" value="Phytocyanin"/>
    <property type="match status" value="1"/>
</dbReference>
<sequence length="120" mass="13400">FSFLVALLLATLGAVQATEFVVGGATQWIMPPNGDDDVYENWSKQQNVRVNDTLRFKYNSQRHDVLEVSEDDYDRCSSASPIQSFNNGDTSIAMTRPGSWYFLCGFPNHCQGGQKLSIDV</sequence>
<dbReference type="GO" id="GO:0005886">
    <property type="term" value="C:plasma membrane"/>
    <property type="evidence" value="ECO:0000318"/>
    <property type="project" value="GO_Central"/>
</dbReference>
<evidence type="ECO:0000256" key="4">
    <source>
        <dbReference type="SAM" id="SignalP"/>
    </source>
</evidence>
<dbReference type="eggNOG" id="ENOG502S114">
    <property type="taxonomic scope" value="Eukaryota"/>
</dbReference>
<dbReference type="PROSITE" id="PS00196">
    <property type="entry name" value="COPPER_BLUE"/>
    <property type="match status" value="1"/>
</dbReference>